<dbReference type="PANTHER" id="PTHR34703:SF1">
    <property type="entry name" value="ANTIPORTER SUBUNIT MNHG2-RELATED"/>
    <property type="match status" value="1"/>
</dbReference>
<comment type="caution">
    <text evidence="2">The sequence shown here is derived from an EMBL/GenBank/DDBJ whole genome shotgun (WGS) entry which is preliminary data.</text>
</comment>
<keyword evidence="1" id="KW-0812">Transmembrane</keyword>
<dbReference type="EMBL" id="JBHSWD010000002">
    <property type="protein sequence ID" value="MFC6592842.1"/>
    <property type="molecule type" value="Genomic_DNA"/>
</dbReference>
<dbReference type="InterPro" id="IPR005133">
    <property type="entry name" value="PhaG_MnhG_YufB"/>
</dbReference>
<feature type="transmembrane region" description="Helical" evidence="1">
    <location>
        <begin position="48"/>
        <end position="64"/>
    </location>
</feature>
<keyword evidence="3" id="KW-1185">Reference proteome</keyword>
<feature type="transmembrane region" description="Helical" evidence="1">
    <location>
        <begin position="70"/>
        <end position="92"/>
    </location>
</feature>
<dbReference type="PANTHER" id="PTHR34703">
    <property type="entry name" value="ANTIPORTER SUBUNIT MNHG2-RELATED"/>
    <property type="match status" value="1"/>
</dbReference>
<evidence type="ECO:0000256" key="1">
    <source>
        <dbReference type="SAM" id="Phobius"/>
    </source>
</evidence>
<sequence length="138" mass="14774">MTEMVDLSTFYAPRDIPVLIGSLFVLTASVGVLRFPDLYTRLHASSKLVTLGSVGIYLGVALEFTDAAAFTRLVAVLLFQFLTTPLTAYLIAQASYLRGLPPVLFDQPGQPADEWQALGQAEVLSGPAQSVGGTPERS</sequence>
<evidence type="ECO:0000313" key="3">
    <source>
        <dbReference type="Proteomes" id="UP001596297"/>
    </source>
</evidence>
<protein>
    <submittedName>
        <fullName evidence="2">Monovalent cation/H(+) antiporter subunit G</fullName>
    </submittedName>
</protein>
<keyword evidence="1" id="KW-0472">Membrane</keyword>
<accession>A0ABW1YH21</accession>
<dbReference type="NCBIfam" id="TIGR01300">
    <property type="entry name" value="CPA3_mnhG_phaG"/>
    <property type="match status" value="1"/>
</dbReference>
<feature type="transmembrane region" description="Helical" evidence="1">
    <location>
        <begin position="16"/>
        <end position="36"/>
    </location>
</feature>
<keyword evidence="1" id="KW-1133">Transmembrane helix</keyword>
<name>A0ABW1YH21_9DEIO</name>
<reference evidence="3" key="1">
    <citation type="journal article" date="2019" name="Int. J. Syst. Evol. Microbiol.">
        <title>The Global Catalogue of Microorganisms (GCM) 10K type strain sequencing project: providing services to taxonomists for standard genome sequencing and annotation.</title>
        <authorList>
            <consortium name="The Broad Institute Genomics Platform"/>
            <consortium name="The Broad Institute Genome Sequencing Center for Infectious Disease"/>
            <person name="Wu L."/>
            <person name="Ma J."/>
        </authorList>
    </citation>
    <scope>NUCLEOTIDE SEQUENCE [LARGE SCALE GENOMIC DNA]</scope>
    <source>
        <strain evidence="3">CGMCC 1.15772</strain>
    </source>
</reference>
<gene>
    <name evidence="2" type="primary">mnhG</name>
    <name evidence="2" type="ORF">ACFP81_13115</name>
</gene>
<dbReference type="RefSeq" id="WP_380083966.1">
    <property type="nucleotide sequence ID" value="NZ_JBHSWD010000002.1"/>
</dbReference>
<dbReference type="Proteomes" id="UP001596297">
    <property type="component" value="Unassembled WGS sequence"/>
</dbReference>
<dbReference type="Pfam" id="PF03334">
    <property type="entry name" value="PhaG_MnhG_YufB"/>
    <property type="match status" value="1"/>
</dbReference>
<evidence type="ECO:0000313" key="2">
    <source>
        <dbReference type="EMBL" id="MFC6592842.1"/>
    </source>
</evidence>
<organism evidence="2 3">
    <name type="scientific">Deinococcus lacus</name>
    <dbReference type="NCBI Taxonomy" id="392561"/>
    <lineage>
        <taxon>Bacteria</taxon>
        <taxon>Thermotogati</taxon>
        <taxon>Deinococcota</taxon>
        <taxon>Deinococci</taxon>
        <taxon>Deinococcales</taxon>
        <taxon>Deinococcaceae</taxon>
        <taxon>Deinococcus</taxon>
    </lineage>
</organism>
<proteinExistence type="predicted"/>